<reference evidence="1 2" key="1">
    <citation type="journal article" date="2018" name="Cell">
        <title>The Chara Genome: Secondary Complexity and Implications for Plant Terrestrialization.</title>
        <authorList>
            <person name="Nishiyama T."/>
            <person name="Sakayama H."/>
            <person name="Vries J.D."/>
            <person name="Buschmann H."/>
            <person name="Saint-Marcoux D."/>
            <person name="Ullrich K.K."/>
            <person name="Haas F.B."/>
            <person name="Vanderstraeten L."/>
            <person name="Becker D."/>
            <person name="Lang D."/>
            <person name="Vosolsobe S."/>
            <person name="Rombauts S."/>
            <person name="Wilhelmsson P.K.I."/>
            <person name="Janitza P."/>
            <person name="Kern R."/>
            <person name="Heyl A."/>
            <person name="Rumpler F."/>
            <person name="Villalobos L.I.A.C."/>
            <person name="Clay J.M."/>
            <person name="Skokan R."/>
            <person name="Toyoda A."/>
            <person name="Suzuki Y."/>
            <person name="Kagoshima H."/>
            <person name="Schijlen E."/>
            <person name="Tajeshwar N."/>
            <person name="Catarino B."/>
            <person name="Hetherington A.J."/>
            <person name="Saltykova A."/>
            <person name="Bonnot C."/>
            <person name="Breuninger H."/>
            <person name="Symeonidi A."/>
            <person name="Radhakrishnan G.V."/>
            <person name="Van Nieuwerburgh F."/>
            <person name="Deforce D."/>
            <person name="Chang C."/>
            <person name="Karol K.G."/>
            <person name="Hedrich R."/>
            <person name="Ulvskov P."/>
            <person name="Glockner G."/>
            <person name="Delwiche C.F."/>
            <person name="Petrasek J."/>
            <person name="Van de Peer Y."/>
            <person name="Friml J."/>
            <person name="Beilby M."/>
            <person name="Dolan L."/>
            <person name="Kohara Y."/>
            <person name="Sugano S."/>
            <person name="Fujiyama A."/>
            <person name="Delaux P.-M."/>
            <person name="Quint M."/>
            <person name="TheiBen G."/>
            <person name="Hagemann M."/>
            <person name="Harholt J."/>
            <person name="Dunand C."/>
            <person name="Zachgo S."/>
            <person name="Langdale J."/>
            <person name="Maumus F."/>
            <person name="Straeten D.V.D."/>
            <person name="Gould S.B."/>
            <person name="Rensing S.A."/>
        </authorList>
    </citation>
    <scope>NUCLEOTIDE SEQUENCE [LARGE SCALE GENOMIC DNA]</scope>
    <source>
        <strain evidence="1 2">S276</strain>
    </source>
</reference>
<evidence type="ECO:0000313" key="2">
    <source>
        <dbReference type="Proteomes" id="UP000265515"/>
    </source>
</evidence>
<sequence length="188" mass="20813">MASEGNLRQAAAVWLSTLVEGRRRLQDLVHLLSSPSLLPPEVVGGPVSAARWVATVMQQMLETIWVMEVGPAPELDEFVDWCQTDALLSECYTLLDERAKQGADMARRSGGKLPISMLAEVVTSINSNNSIIYHTITNYIEFNTFVNDSCPIACYSAFTRFGASFINYFEINTFVNDSCPIAHHSAFT</sequence>
<protein>
    <submittedName>
        <fullName evidence="1">Uncharacterized protein</fullName>
    </submittedName>
</protein>
<dbReference type="AlphaFoldDB" id="A0A388LG15"/>
<name>A0A388LG15_CHABU</name>
<evidence type="ECO:0000313" key="1">
    <source>
        <dbReference type="EMBL" id="GBG81207.1"/>
    </source>
</evidence>
<gene>
    <name evidence="1" type="ORF">CBR_g31879</name>
</gene>
<keyword evidence="2" id="KW-1185">Reference proteome</keyword>
<accession>A0A388LG15</accession>
<dbReference type="EMBL" id="BFEA01000367">
    <property type="protein sequence ID" value="GBG81207.1"/>
    <property type="molecule type" value="Genomic_DNA"/>
</dbReference>
<organism evidence="1 2">
    <name type="scientific">Chara braunii</name>
    <name type="common">Braun's stonewort</name>
    <dbReference type="NCBI Taxonomy" id="69332"/>
    <lineage>
        <taxon>Eukaryota</taxon>
        <taxon>Viridiplantae</taxon>
        <taxon>Streptophyta</taxon>
        <taxon>Charophyceae</taxon>
        <taxon>Charales</taxon>
        <taxon>Characeae</taxon>
        <taxon>Chara</taxon>
    </lineage>
</organism>
<dbReference type="Proteomes" id="UP000265515">
    <property type="component" value="Unassembled WGS sequence"/>
</dbReference>
<comment type="caution">
    <text evidence="1">The sequence shown here is derived from an EMBL/GenBank/DDBJ whole genome shotgun (WGS) entry which is preliminary data.</text>
</comment>
<dbReference type="Gramene" id="GBG81207">
    <property type="protein sequence ID" value="GBG81207"/>
    <property type="gene ID" value="CBR_g31879"/>
</dbReference>
<proteinExistence type="predicted"/>